<name>A0AAV4MLI9_CAEEX</name>
<accession>A0AAV4MLI9</accession>
<protein>
    <submittedName>
        <fullName evidence="2">Uncharacterized protein</fullName>
    </submittedName>
</protein>
<proteinExistence type="predicted"/>
<dbReference type="AlphaFoldDB" id="A0AAV4MLI9"/>
<sequence>MGKREENAIRAKSIVLVNWLVRLLDKWPSPILEDRGVCFKDSKVDKEPSTGRSGPSLSFGPCPPTPTCRLLSTSPL</sequence>
<dbReference type="EMBL" id="BPLR01002351">
    <property type="protein sequence ID" value="GIX72829.1"/>
    <property type="molecule type" value="Genomic_DNA"/>
</dbReference>
<dbReference type="Proteomes" id="UP001054945">
    <property type="component" value="Unassembled WGS sequence"/>
</dbReference>
<keyword evidence="3" id="KW-1185">Reference proteome</keyword>
<reference evidence="2 3" key="1">
    <citation type="submission" date="2021-06" db="EMBL/GenBank/DDBJ databases">
        <title>Caerostris extrusa draft genome.</title>
        <authorList>
            <person name="Kono N."/>
            <person name="Arakawa K."/>
        </authorList>
    </citation>
    <scope>NUCLEOTIDE SEQUENCE [LARGE SCALE GENOMIC DNA]</scope>
</reference>
<evidence type="ECO:0000313" key="3">
    <source>
        <dbReference type="Proteomes" id="UP001054945"/>
    </source>
</evidence>
<evidence type="ECO:0000313" key="2">
    <source>
        <dbReference type="EMBL" id="GIX72829.1"/>
    </source>
</evidence>
<evidence type="ECO:0000256" key="1">
    <source>
        <dbReference type="SAM" id="MobiDB-lite"/>
    </source>
</evidence>
<organism evidence="2 3">
    <name type="scientific">Caerostris extrusa</name>
    <name type="common">Bark spider</name>
    <name type="synonym">Caerostris bankana</name>
    <dbReference type="NCBI Taxonomy" id="172846"/>
    <lineage>
        <taxon>Eukaryota</taxon>
        <taxon>Metazoa</taxon>
        <taxon>Ecdysozoa</taxon>
        <taxon>Arthropoda</taxon>
        <taxon>Chelicerata</taxon>
        <taxon>Arachnida</taxon>
        <taxon>Araneae</taxon>
        <taxon>Araneomorphae</taxon>
        <taxon>Entelegynae</taxon>
        <taxon>Araneoidea</taxon>
        <taxon>Araneidae</taxon>
        <taxon>Caerostris</taxon>
    </lineage>
</organism>
<gene>
    <name evidence="2" type="ORF">CEXT_167811</name>
</gene>
<feature type="region of interest" description="Disordered" evidence="1">
    <location>
        <begin position="42"/>
        <end position="66"/>
    </location>
</feature>
<comment type="caution">
    <text evidence="2">The sequence shown here is derived from an EMBL/GenBank/DDBJ whole genome shotgun (WGS) entry which is preliminary data.</text>
</comment>